<dbReference type="InterPro" id="IPR036582">
    <property type="entry name" value="Mao_N_sf"/>
</dbReference>
<dbReference type="EMBL" id="CP002582">
    <property type="protein sequence ID" value="ADZ81805.1"/>
    <property type="molecule type" value="Genomic_DNA"/>
</dbReference>
<dbReference type="Gene3D" id="3.30.457.10">
    <property type="entry name" value="Copper amine oxidase-like, N-terminal domain"/>
    <property type="match status" value="1"/>
</dbReference>
<evidence type="ECO:0000313" key="4">
    <source>
        <dbReference type="Proteomes" id="UP000008467"/>
    </source>
</evidence>
<protein>
    <submittedName>
        <fullName evidence="3">Copper amine oxidase-like domain-containing protein</fullName>
    </submittedName>
</protein>
<dbReference type="RefSeq" id="WP_013655106.1">
    <property type="nucleotide sequence ID" value="NC_015275.1"/>
</dbReference>
<name>F2JGB0_CELLD</name>
<sequence>MKLSKKIGLILVSGIILVHSLQASNLKCLSQNNTTMVPFRVIGEDLGAKVSFEQASQTITLSYRDTNIELKVGSKKATVNGEEKNLQVAPQVVDGVTYVPIRFVAEALGAEVNYKNSILAINLEGNEREWKLETIATGINTSSATNESGFINTSKTLLGKNVTMLTINMNDPKVKVKIATAGNKVTRVAAIKDMANGAKASINGTYFAAYNGDVPLPDGTLVSNGRVLHITDIGATIGFTSDNKVLIDFVTTRVQGYINGEEAWTSYRVNRHTADSSATVIYTPEYEGNITLPSGWAAVVCVDGKVAKMVTQTRTVPNNGFILTMTEKRSQKFNVGDSVEYRVNYLPKNTSSKDWNNVIYALSAGPSLMIDGKITGNPSDENFTEAKILTQVARRSFIGTTKDNQLIIGTVSASISELKNIVKEMELVSAMCLDGGASSGLYYNGSYLYSPGRNVNNCINFYYS</sequence>
<gene>
    <name evidence="3" type="ordered locus">Clole_0044</name>
</gene>
<dbReference type="InterPro" id="IPR012854">
    <property type="entry name" value="Cu_amine_oxidase-like_N"/>
</dbReference>
<dbReference type="Pfam" id="PF09992">
    <property type="entry name" value="NAGPA"/>
    <property type="match status" value="1"/>
</dbReference>
<dbReference type="SUPFAM" id="SSF55383">
    <property type="entry name" value="Copper amine oxidase, domain N"/>
    <property type="match status" value="1"/>
</dbReference>
<accession>F2JGB0</accession>
<dbReference type="Proteomes" id="UP000008467">
    <property type="component" value="Chromosome"/>
</dbReference>
<evidence type="ECO:0000259" key="2">
    <source>
        <dbReference type="Pfam" id="PF09992"/>
    </source>
</evidence>
<dbReference type="eggNOG" id="COG0860">
    <property type="taxonomic scope" value="Bacteria"/>
</dbReference>
<dbReference type="HOGENOM" id="CLU_042776_0_0_9"/>
<dbReference type="PANTHER" id="PTHR40446:SF2">
    <property type="entry name" value="N-ACETYLGLUCOSAMINE-1-PHOSPHODIESTER ALPHA-N-ACETYLGLUCOSAMINIDASE"/>
    <property type="match status" value="1"/>
</dbReference>
<evidence type="ECO:0000313" key="3">
    <source>
        <dbReference type="EMBL" id="ADZ81805.1"/>
    </source>
</evidence>
<feature type="domain" description="Phosphodiester glycosidase" evidence="2">
    <location>
        <begin position="298"/>
        <end position="460"/>
    </location>
</feature>
<dbReference type="Pfam" id="PF07833">
    <property type="entry name" value="Cu_amine_oxidN1"/>
    <property type="match status" value="1"/>
</dbReference>
<dbReference type="STRING" id="642492.Clole_0044"/>
<evidence type="ECO:0000259" key="1">
    <source>
        <dbReference type="Pfam" id="PF07833"/>
    </source>
</evidence>
<organism evidence="3 4">
    <name type="scientific">Cellulosilyticum lentocellum (strain ATCC 49066 / DSM 5427 / NCIMB 11756 / RHM5)</name>
    <name type="common">Clostridium lentocellum</name>
    <dbReference type="NCBI Taxonomy" id="642492"/>
    <lineage>
        <taxon>Bacteria</taxon>
        <taxon>Bacillati</taxon>
        <taxon>Bacillota</taxon>
        <taxon>Clostridia</taxon>
        <taxon>Lachnospirales</taxon>
        <taxon>Cellulosilyticaceae</taxon>
        <taxon>Cellulosilyticum</taxon>
    </lineage>
</organism>
<reference evidence="3 4" key="1">
    <citation type="journal article" date="2011" name="J. Bacteriol.">
        <title>Complete genome sequence of the cellulose-degrading bacterium Cellulosilyticum lentocellum.</title>
        <authorList>
            <consortium name="US DOE Joint Genome Institute"/>
            <person name="Miller D.A."/>
            <person name="Suen G."/>
            <person name="Bruce D."/>
            <person name="Copeland A."/>
            <person name="Cheng J.F."/>
            <person name="Detter C."/>
            <person name="Goodwin L.A."/>
            <person name="Han C.S."/>
            <person name="Hauser L.J."/>
            <person name="Land M.L."/>
            <person name="Lapidus A."/>
            <person name="Lucas S."/>
            <person name="Meincke L."/>
            <person name="Pitluck S."/>
            <person name="Tapia R."/>
            <person name="Teshima H."/>
            <person name="Woyke T."/>
            <person name="Fox B.G."/>
            <person name="Angert E.R."/>
            <person name="Currie C.R."/>
        </authorList>
    </citation>
    <scope>NUCLEOTIDE SEQUENCE [LARGE SCALE GENOMIC DNA]</scope>
    <source>
        <strain evidence="4">ATCC 49066 / DSM 5427 / NCIMB 11756 / RHM5</strain>
    </source>
</reference>
<dbReference type="InterPro" id="IPR018711">
    <property type="entry name" value="NAGPA"/>
</dbReference>
<dbReference type="AlphaFoldDB" id="F2JGB0"/>
<dbReference type="KEGG" id="cle:Clole_0044"/>
<dbReference type="PANTHER" id="PTHR40446">
    <property type="entry name" value="N-ACETYLGLUCOSAMINE-1-PHOSPHODIESTER ALPHA-N-ACETYLGLUCOSAMINIDASE"/>
    <property type="match status" value="1"/>
</dbReference>
<proteinExistence type="predicted"/>
<keyword evidence="4" id="KW-1185">Reference proteome</keyword>
<feature type="domain" description="Copper amine oxidase-like N-terminal" evidence="1">
    <location>
        <begin position="29"/>
        <end position="117"/>
    </location>
</feature>
<dbReference type="eggNOG" id="COG4632">
    <property type="taxonomic scope" value="Bacteria"/>
</dbReference>